<dbReference type="SUPFAM" id="SSF46785">
    <property type="entry name" value="Winged helix' DNA-binding domain"/>
    <property type="match status" value="1"/>
</dbReference>
<dbReference type="PROSITE" id="PS01117">
    <property type="entry name" value="HTH_MARR_1"/>
    <property type="match status" value="1"/>
</dbReference>
<dbReference type="PANTHER" id="PTHR33164">
    <property type="entry name" value="TRANSCRIPTIONAL REGULATOR, MARR FAMILY"/>
    <property type="match status" value="1"/>
</dbReference>
<dbReference type="PROSITE" id="PS50995">
    <property type="entry name" value="HTH_MARR_2"/>
    <property type="match status" value="1"/>
</dbReference>
<dbReference type="GO" id="GO:0006950">
    <property type="term" value="P:response to stress"/>
    <property type="evidence" value="ECO:0007669"/>
    <property type="project" value="TreeGrafter"/>
</dbReference>
<dbReference type="PANTHER" id="PTHR33164:SF43">
    <property type="entry name" value="HTH-TYPE TRANSCRIPTIONAL REPRESSOR YETL"/>
    <property type="match status" value="1"/>
</dbReference>
<dbReference type="InterPro" id="IPR000835">
    <property type="entry name" value="HTH_MarR-typ"/>
</dbReference>
<dbReference type="GO" id="GO:0003700">
    <property type="term" value="F:DNA-binding transcription factor activity"/>
    <property type="evidence" value="ECO:0007669"/>
    <property type="project" value="InterPro"/>
</dbReference>
<feature type="domain" description="HTH marR-type" evidence="4">
    <location>
        <begin position="15"/>
        <end position="150"/>
    </location>
</feature>
<keyword evidence="1" id="KW-0805">Transcription regulation</keyword>
<dbReference type="InterPro" id="IPR036388">
    <property type="entry name" value="WH-like_DNA-bd_sf"/>
</dbReference>
<sequence>MENAPAAAEATTLDPRELAVALMDISADVRRKSHEGTGVSALSNGAFDIVRVIESNPGITVADLASRLGRQLSNVSTQLKELVVRGLIIRKHNPADKRYVALYPTEESLGIKTLLETAWSDALGNAASQLSAEELKQVQSSLPALRRLAEILSK</sequence>
<keyword evidence="2" id="KW-0238">DNA-binding</keyword>
<dbReference type="Gene3D" id="1.10.10.10">
    <property type="entry name" value="Winged helix-like DNA-binding domain superfamily/Winged helix DNA-binding domain"/>
    <property type="match status" value="1"/>
</dbReference>
<evidence type="ECO:0000256" key="3">
    <source>
        <dbReference type="ARBA" id="ARBA00023163"/>
    </source>
</evidence>
<organism evidence="5 6">
    <name type="scientific">Mycetocola zhujimingii</name>
    <dbReference type="NCBI Taxonomy" id="2079792"/>
    <lineage>
        <taxon>Bacteria</taxon>
        <taxon>Bacillati</taxon>
        <taxon>Actinomycetota</taxon>
        <taxon>Actinomycetes</taxon>
        <taxon>Micrococcales</taxon>
        <taxon>Microbacteriaceae</taxon>
        <taxon>Mycetocola</taxon>
    </lineage>
</organism>
<dbReference type="InterPro" id="IPR036390">
    <property type="entry name" value="WH_DNA-bd_sf"/>
</dbReference>
<dbReference type="SMART" id="SM00347">
    <property type="entry name" value="HTH_MARR"/>
    <property type="match status" value="1"/>
</dbReference>
<dbReference type="GO" id="GO:0003677">
    <property type="term" value="F:DNA binding"/>
    <property type="evidence" value="ECO:0007669"/>
    <property type="project" value="UniProtKB-KW"/>
</dbReference>
<dbReference type="Pfam" id="PF01047">
    <property type="entry name" value="MarR"/>
    <property type="match status" value="1"/>
</dbReference>
<accession>A0A2U1TCH8</accession>
<dbReference type="RefSeq" id="WP_108963046.1">
    <property type="nucleotide sequence ID" value="NZ_QEFB01000011.1"/>
</dbReference>
<dbReference type="Proteomes" id="UP000244962">
    <property type="component" value="Unassembled WGS sequence"/>
</dbReference>
<dbReference type="InterPro" id="IPR023187">
    <property type="entry name" value="Tscrpt_reg_MarR-type_CS"/>
</dbReference>
<gene>
    <name evidence="5" type="ORF">DF223_09980</name>
</gene>
<proteinExistence type="predicted"/>
<evidence type="ECO:0000313" key="5">
    <source>
        <dbReference type="EMBL" id="PWC06591.1"/>
    </source>
</evidence>
<evidence type="ECO:0000259" key="4">
    <source>
        <dbReference type="PROSITE" id="PS50995"/>
    </source>
</evidence>
<protein>
    <submittedName>
        <fullName evidence="5">Transcriptional regulator</fullName>
    </submittedName>
</protein>
<keyword evidence="3" id="KW-0804">Transcription</keyword>
<dbReference type="AlphaFoldDB" id="A0A2U1TCH8"/>
<reference evidence="6" key="1">
    <citation type="submission" date="2018-04" db="EMBL/GenBank/DDBJ databases">
        <authorList>
            <person name="Liu S."/>
            <person name="Wang Z."/>
            <person name="Li J."/>
        </authorList>
    </citation>
    <scope>NUCLEOTIDE SEQUENCE [LARGE SCALE GENOMIC DNA]</scope>
    <source>
        <strain evidence="6">622</strain>
    </source>
</reference>
<comment type="caution">
    <text evidence="5">The sequence shown here is derived from an EMBL/GenBank/DDBJ whole genome shotgun (WGS) entry which is preliminary data.</text>
</comment>
<dbReference type="EMBL" id="QEFB01000011">
    <property type="protein sequence ID" value="PWC06591.1"/>
    <property type="molecule type" value="Genomic_DNA"/>
</dbReference>
<evidence type="ECO:0000313" key="6">
    <source>
        <dbReference type="Proteomes" id="UP000244962"/>
    </source>
</evidence>
<name>A0A2U1TCH8_9MICO</name>
<keyword evidence="6" id="KW-1185">Reference proteome</keyword>
<evidence type="ECO:0000256" key="2">
    <source>
        <dbReference type="ARBA" id="ARBA00023125"/>
    </source>
</evidence>
<dbReference type="InterPro" id="IPR039422">
    <property type="entry name" value="MarR/SlyA-like"/>
</dbReference>
<evidence type="ECO:0000256" key="1">
    <source>
        <dbReference type="ARBA" id="ARBA00023015"/>
    </source>
</evidence>